<dbReference type="EMBL" id="JACHJN010000005">
    <property type="protein sequence ID" value="MBB5957098.1"/>
    <property type="molecule type" value="Genomic_DNA"/>
</dbReference>
<organism evidence="2 3">
    <name type="scientific">Saccharothrix tamanrassetensis</name>
    <dbReference type="NCBI Taxonomy" id="1051531"/>
    <lineage>
        <taxon>Bacteria</taxon>
        <taxon>Bacillati</taxon>
        <taxon>Actinomycetota</taxon>
        <taxon>Actinomycetes</taxon>
        <taxon>Pseudonocardiales</taxon>
        <taxon>Pseudonocardiaceae</taxon>
        <taxon>Saccharothrix</taxon>
    </lineage>
</organism>
<keyword evidence="3" id="KW-1185">Reference proteome</keyword>
<sequence length="95" mass="9743">MVSHSSTPGTSNVAGRRPSGHRSALVVAAVEHSATGWSAKSAGRTTSRSANGSFSGTAAIRGSRYRACAVELVRQGVSRIAERGSFTLVTGVLAR</sequence>
<reference evidence="2 3" key="1">
    <citation type="submission" date="2020-08" db="EMBL/GenBank/DDBJ databases">
        <title>Genomic Encyclopedia of Type Strains, Phase III (KMG-III): the genomes of soil and plant-associated and newly described type strains.</title>
        <authorList>
            <person name="Whitman W."/>
        </authorList>
    </citation>
    <scope>NUCLEOTIDE SEQUENCE [LARGE SCALE GENOMIC DNA]</scope>
    <source>
        <strain evidence="2 3">CECT 8640</strain>
    </source>
</reference>
<feature type="region of interest" description="Disordered" evidence="1">
    <location>
        <begin position="1"/>
        <end position="22"/>
    </location>
</feature>
<gene>
    <name evidence="2" type="ORF">FHS29_003691</name>
</gene>
<evidence type="ECO:0000313" key="3">
    <source>
        <dbReference type="Proteomes" id="UP000547510"/>
    </source>
</evidence>
<evidence type="ECO:0000313" key="2">
    <source>
        <dbReference type="EMBL" id="MBB5957098.1"/>
    </source>
</evidence>
<dbReference type="AlphaFoldDB" id="A0A841CLR0"/>
<feature type="compositionally biased region" description="Polar residues" evidence="1">
    <location>
        <begin position="1"/>
        <end position="13"/>
    </location>
</feature>
<evidence type="ECO:0000256" key="1">
    <source>
        <dbReference type="SAM" id="MobiDB-lite"/>
    </source>
</evidence>
<protein>
    <submittedName>
        <fullName evidence="2">Uncharacterized protein</fullName>
    </submittedName>
</protein>
<comment type="caution">
    <text evidence="2">The sequence shown here is derived from an EMBL/GenBank/DDBJ whole genome shotgun (WGS) entry which is preliminary data.</text>
</comment>
<accession>A0A841CLR0</accession>
<proteinExistence type="predicted"/>
<name>A0A841CLR0_9PSEU</name>
<dbReference type="Proteomes" id="UP000547510">
    <property type="component" value="Unassembled WGS sequence"/>
</dbReference>